<reference evidence="9" key="1">
    <citation type="submission" date="2021-02" db="EMBL/GenBank/DDBJ databases">
        <authorList>
            <person name="Nowell W R."/>
        </authorList>
    </citation>
    <scope>NUCLEOTIDE SEQUENCE</scope>
</reference>
<comment type="similarity">
    <text evidence="1 6">Belongs to the MsrB Met sulfoxide reductase family.</text>
</comment>
<keyword evidence="3 6" id="KW-0862">Zinc</keyword>
<evidence type="ECO:0000259" key="8">
    <source>
        <dbReference type="PROSITE" id="PS51790"/>
    </source>
</evidence>
<evidence type="ECO:0000256" key="4">
    <source>
        <dbReference type="ARBA" id="ARBA00023002"/>
    </source>
</evidence>
<dbReference type="GO" id="GO:0006979">
    <property type="term" value="P:response to oxidative stress"/>
    <property type="evidence" value="ECO:0007669"/>
    <property type="project" value="InterPro"/>
</dbReference>
<dbReference type="GO" id="GO:0046872">
    <property type="term" value="F:metal ion binding"/>
    <property type="evidence" value="ECO:0007669"/>
    <property type="project" value="UniProtKB-KW"/>
</dbReference>
<comment type="catalytic activity">
    <reaction evidence="5 6">
        <text>L-methionyl-[protein] + [thioredoxin]-disulfide + H2O = L-methionyl-(R)-S-oxide-[protein] + [thioredoxin]-dithiol</text>
        <dbReference type="Rhea" id="RHEA:24164"/>
        <dbReference type="Rhea" id="RHEA-COMP:10698"/>
        <dbReference type="Rhea" id="RHEA-COMP:10700"/>
        <dbReference type="Rhea" id="RHEA-COMP:12313"/>
        <dbReference type="Rhea" id="RHEA-COMP:12314"/>
        <dbReference type="ChEBI" id="CHEBI:15377"/>
        <dbReference type="ChEBI" id="CHEBI:16044"/>
        <dbReference type="ChEBI" id="CHEBI:29950"/>
        <dbReference type="ChEBI" id="CHEBI:45764"/>
        <dbReference type="ChEBI" id="CHEBI:50058"/>
        <dbReference type="EC" id="1.8.4.12"/>
    </reaction>
</comment>
<keyword evidence="7" id="KW-0472">Membrane</keyword>
<sequence>MDAWLADLYSVGYSFPSVVLSSSSSIIQKRAAIYVTGLAELFLYIFTAFFLFNLTISKQQENLFDQSKRLTHAIIHGEVHGNGTLPIEDKNSYLLVELRLSRDDRPRSIARNKIKFNNNNNNNNNNNITTQSFTLQFKLKYPLSKISPHNSYILSAKILNSQNKLIYIGDLHVPITERKNEQAKYLVINVIKTPSWYNNIDKLSLLAYKVTQWGGTEEAFTSELYTNKKSGIYTCVVCNSTLFSSKHKYNSGTGWPSFYQVAIEGNVATNIDRKYGMTRTEVHCAKCKAHLGHVFDDGPQPTYMRYCINGVALQFYSDENEMK</sequence>
<evidence type="ECO:0000256" key="7">
    <source>
        <dbReference type="SAM" id="Phobius"/>
    </source>
</evidence>
<dbReference type="Pfam" id="PF01641">
    <property type="entry name" value="SelR"/>
    <property type="match status" value="1"/>
</dbReference>
<evidence type="ECO:0000256" key="6">
    <source>
        <dbReference type="RuleBase" id="RU365044"/>
    </source>
</evidence>
<keyword evidence="7" id="KW-1133">Transmembrane helix</keyword>
<evidence type="ECO:0000313" key="9">
    <source>
        <dbReference type="EMBL" id="CAF1109883.1"/>
    </source>
</evidence>
<protein>
    <recommendedName>
        <fullName evidence="6">Peptide-methionine (R)-S-oxide reductase</fullName>
        <ecNumber evidence="6">1.8.4.12</ecNumber>
    </recommendedName>
</protein>
<feature type="domain" description="MsrB" evidence="8">
    <location>
        <begin position="196"/>
        <end position="318"/>
    </location>
</feature>
<dbReference type="GO" id="GO:0030091">
    <property type="term" value="P:protein repair"/>
    <property type="evidence" value="ECO:0007669"/>
    <property type="project" value="InterPro"/>
</dbReference>
<organism evidence="9 10">
    <name type="scientific">Rotaria sordida</name>
    <dbReference type="NCBI Taxonomy" id="392033"/>
    <lineage>
        <taxon>Eukaryota</taxon>
        <taxon>Metazoa</taxon>
        <taxon>Spiralia</taxon>
        <taxon>Gnathifera</taxon>
        <taxon>Rotifera</taxon>
        <taxon>Eurotatoria</taxon>
        <taxon>Bdelloidea</taxon>
        <taxon>Philodinida</taxon>
        <taxon>Philodinidae</taxon>
        <taxon>Rotaria</taxon>
    </lineage>
</organism>
<evidence type="ECO:0000256" key="5">
    <source>
        <dbReference type="ARBA" id="ARBA00048488"/>
    </source>
</evidence>
<keyword evidence="7" id="KW-0812">Transmembrane</keyword>
<evidence type="ECO:0000313" key="10">
    <source>
        <dbReference type="Proteomes" id="UP000663870"/>
    </source>
</evidence>
<accession>A0A814PS59</accession>
<evidence type="ECO:0000256" key="2">
    <source>
        <dbReference type="ARBA" id="ARBA00022723"/>
    </source>
</evidence>
<dbReference type="PANTHER" id="PTHR10173">
    <property type="entry name" value="METHIONINE SULFOXIDE REDUCTASE"/>
    <property type="match status" value="1"/>
</dbReference>
<dbReference type="InterPro" id="IPR002579">
    <property type="entry name" value="Met_Sox_Rdtase_MsrB_dom"/>
</dbReference>
<dbReference type="FunFam" id="2.170.150.20:FF:000001">
    <property type="entry name" value="Peptide methionine sulfoxide reductase MsrB"/>
    <property type="match status" value="1"/>
</dbReference>
<dbReference type="NCBIfam" id="TIGR00357">
    <property type="entry name" value="peptide-methionine (R)-S-oxide reductase MsrB"/>
    <property type="match status" value="1"/>
</dbReference>
<dbReference type="EMBL" id="CAJNOL010000543">
    <property type="protein sequence ID" value="CAF1109883.1"/>
    <property type="molecule type" value="Genomic_DNA"/>
</dbReference>
<feature type="transmembrane region" description="Helical" evidence="7">
    <location>
        <begin position="31"/>
        <end position="52"/>
    </location>
</feature>
<dbReference type="InterPro" id="IPR028427">
    <property type="entry name" value="Met_Sox_Rdtase_MsrB"/>
</dbReference>
<dbReference type="PANTHER" id="PTHR10173:SF52">
    <property type="entry name" value="METHIONINE-R-SULFOXIDE REDUCTASE B1"/>
    <property type="match status" value="1"/>
</dbReference>
<dbReference type="EC" id="1.8.4.12" evidence="6"/>
<evidence type="ECO:0000256" key="3">
    <source>
        <dbReference type="ARBA" id="ARBA00022833"/>
    </source>
</evidence>
<dbReference type="GO" id="GO:0005737">
    <property type="term" value="C:cytoplasm"/>
    <property type="evidence" value="ECO:0007669"/>
    <property type="project" value="TreeGrafter"/>
</dbReference>
<dbReference type="SUPFAM" id="SSF51316">
    <property type="entry name" value="Mss4-like"/>
    <property type="match status" value="1"/>
</dbReference>
<dbReference type="Gene3D" id="2.170.150.20">
    <property type="entry name" value="Peptide methionine sulfoxide reductase"/>
    <property type="match status" value="1"/>
</dbReference>
<keyword evidence="10" id="KW-1185">Reference proteome</keyword>
<comment type="function">
    <text evidence="6">Methionine-sulfoxide reductase that specifically reduces methionine (R)-sulfoxide back to methionine. While in many cases methionine oxidation is the result of random oxidation following oxidative stress, methionine oxidation is also a post-translational modification that takes place on specific residues.</text>
</comment>
<dbReference type="PROSITE" id="PS51790">
    <property type="entry name" value="MSRB"/>
    <property type="match status" value="1"/>
</dbReference>
<dbReference type="AlphaFoldDB" id="A0A814PS59"/>
<dbReference type="InterPro" id="IPR011057">
    <property type="entry name" value="Mss4-like_sf"/>
</dbReference>
<comment type="caution">
    <text evidence="9">The sequence shown here is derived from an EMBL/GenBank/DDBJ whole genome shotgun (WGS) entry which is preliminary data.</text>
</comment>
<keyword evidence="2 6" id="KW-0479">Metal-binding</keyword>
<evidence type="ECO:0000256" key="1">
    <source>
        <dbReference type="ARBA" id="ARBA00007174"/>
    </source>
</evidence>
<name>A0A814PS59_9BILA</name>
<comment type="cofactor">
    <cofactor evidence="6">
        <name>Zn(2+)</name>
        <dbReference type="ChEBI" id="CHEBI:29105"/>
    </cofactor>
    <text evidence="6">Binds 1 zinc ion per subunit.</text>
</comment>
<keyword evidence="4 6" id="KW-0560">Oxidoreductase</keyword>
<dbReference type="Proteomes" id="UP000663870">
    <property type="component" value="Unassembled WGS sequence"/>
</dbReference>
<gene>
    <name evidence="9" type="ORF">JXQ802_LOCUS19644</name>
</gene>
<dbReference type="GO" id="GO:0033743">
    <property type="term" value="F:peptide-methionine (R)-S-oxide reductase activity"/>
    <property type="evidence" value="ECO:0007669"/>
    <property type="project" value="UniProtKB-EC"/>
</dbReference>
<proteinExistence type="inferred from homology"/>